<dbReference type="RefSeq" id="WP_143782041.1">
    <property type="nucleotide sequence ID" value="NZ_CP041616.1"/>
</dbReference>
<reference evidence="1 2" key="1">
    <citation type="submission" date="2019-07" db="EMBL/GenBank/DDBJ databases">
        <title>complete genome sequencing of Ornithinimicrobium sp. H23M54.</title>
        <authorList>
            <person name="Bae J.-W."/>
            <person name="Lee S.-Y."/>
        </authorList>
    </citation>
    <scope>NUCLEOTIDE SEQUENCE [LARGE SCALE GENOMIC DNA]</scope>
    <source>
        <strain evidence="1 2">H23M54</strain>
    </source>
</reference>
<dbReference type="AlphaFoldDB" id="A0A516G785"/>
<dbReference type="OrthoDB" id="9777306at2"/>
<evidence type="ECO:0000313" key="1">
    <source>
        <dbReference type="EMBL" id="QDO87383.1"/>
    </source>
</evidence>
<evidence type="ECO:0000313" key="2">
    <source>
        <dbReference type="Proteomes" id="UP000315395"/>
    </source>
</evidence>
<keyword evidence="2" id="KW-1185">Reference proteome</keyword>
<dbReference type="EMBL" id="CP041616">
    <property type="protein sequence ID" value="QDO87383.1"/>
    <property type="molecule type" value="Genomic_DNA"/>
</dbReference>
<organism evidence="1 2">
    <name type="scientific">Ornithinimicrobium ciconiae</name>
    <dbReference type="NCBI Taxonomy" id="2594265"/>
    <lineage>
        <taxon>Bacteria</taxon>
        <taxon>Bacillati</taxon>
        <taxon>Actinomycetota</taxon>
        <taxon>Actinomycetes</taxon>
        <taxon>Micrococcales</taxon>
        <taxon>Ornithinimicrobiaceae</taxon>
        <taxon>Ornithinimicrobium</taxon>
    </lineage>
</organism>
<gene>
    <name evidence="1" type="ORF">FNH13_02740</name>
</gene>
<sequence>MAEIEQILASGDGDLILDLVGAPAEADIDPAALSEITELLVGAELDPDGIAPFGDGVVTIPAVVDGRAWLFYLVLHNGEWKLALTEETP</sequence>
<accession>A0A516G785</accession>
<dbReference type="KEGG" id="orz:FNH13_02740"/>
<name>A0A516G785_9MICO</name>
<protein>
    <submittedName>
        <fullName evidence="1">Uncharacterized protein</fullName>
    </submittedName>
</protein>
<dbReference type="Proteomes" id="UP000315395">
    <property type="component" value="Chromosome"/>
</dbReference>
<proteinExistence type="predicted"/>